<gene>
    <name evidence="1" type="ORF">CBM2594_A40460</name>
</gene>
<proteinExistence type="predicted"/>
<dbReference type="EMBL" id="OGUU01000008">
    <property type="protein sequence ID" value="SPC09137.1"/>
    <property type="molecule type" value="Genomic_DNA"/>
</dbReference>
<dbReference type="AlphaFoldDB" id="A0A7Z7NLP3"/>
<evidence type="ECO:0000313" key="1">
    <source>
        <dbReference type="EMBL" id="SPC09137.1"/>
    </source>
</evidence>
<evidence type="ECO:0000313" key="2">
    <source>
        <dbReference type="Proteomes" id="UP000257139"/>
    </source>
</evidence>
<accession>A0A7Z7NLP3</accession>
<name>A0A7Z7NLP3_9BURK</name>
<dbReference type="Proteomes" id="UP000257139">
    <property type="component" value="Chromosome CBM2594_a"/>
</dbReference>
<comment type="caution">
    <text evidence="1">The sequence shown here is derived from an EMBL/GenBank/DDBJ whole genome shotgun (WGS) entry which is preliminary data.</text>
</comment>
<reference evidence="1 2" key="1">
    <citation type="submission" date="2018-01" db="EMBL/GenBank/DDBJ databases">
        <authorList>
            <person name="Clerissi C."/>
        </authorList>
    </citation>
    <scope>NUCLEOTIDE SEQUENCE [LARGE SCALE GENOMIC DNA]</scope>
    <source>
        <strain evidence="1">Cupriavidus taiwanensis STM 6021</strain>
    </source>
</reference>
<organism evidence="1 2">
    <name type="scientific">Cupriavidus taiwanensis</name>
    <dbReference type="NCBI Taxonomy" id="164546"/>
    <lineage>
        <taxon>Bacteria</taxon>
        <taxon>Pseudomonadati</taxon>
        <taxon>Pseudomonadota</taxon>
        <taxon>Betaproteobacteria</taxon>
        <taxon>Burkholderiales</taxon>
        <taxon>Burkholderiaceae</taxon>
        <taxon>Cupriavidus</taxon>
    </lineage>
</organism>
<sequence>MPHTPAWQAMRRQGQSRQRVGLALSGMRRCEAGIVPTSAAAGWPPCWRGGRAGRPGPGAAYPFKIL</sequence>
<protein>
    <submittedName>
        <fullName evidence="1">Uncharacterized protein</fullName>
    </submittedName>
</protein>